<feature type="compositionally biased region" description="Acidic residues" evidence="1">
    <location>
        <begin position="33"/>
        <end position="45"/>
    </location>
</feature>
<name>X1GKJ7_9ZZZZ</name>
<proteinExistence type="predicted"/>
<dbReference type="AlphaFoldDB" id="X1GKJ7"/>
<sequence>MRQIDTDKLLELLERIAKALEAWGPEGPKEEEQVPEEVPEEVTEK</sequence>
<gene>
    <name evidence="2" type="ORF">S03H2_38632</name>
</gene>
<feature type="region of interest" description="Disordered" evidence="1">
    <location>
        <begin position="22"/>
        <end position="45"/>
    </location>
</feature>
<dbReference type="EMBL" id="BARU01023831">
    <property type="protein sequence ID" value="GAH57707.1"/>
    <property type="molecule type" value="Genomic_DNA"/>
</dbReference>
<evidence type="ECO:0000313" key="2">
    <source>
        <dbReference type="EMBL" id="GAH57707.1"/>
    </source>
</evidence>
<evidence type="ECO:0000256" key="1">
    <source>
        <dbReference type="SAM" id="MobiDB-lite"/>
    </source>
</evidence>
<reference evidence="2" key="1">
    <citation type="journal article" date="2014" name="Front. Microbiol.">
        <title>High frequency of phylogenetically diverse reductive dehalogenase-homologous genes in deep subseafloor sedimentary metagenomes.</title>
        <authorList>
            <person name="Kawai M."/>
            <person name="Futagami T."/>
            <person name="Toyoda A."/>
            <person name="Takaki Y."/>
            <person name="Nishi S."/>
            <person name="Hori S."/>
            <person name="Arai W."/>
            <person name="Tsubouchi T."/>
            <person name="Morono Y."/>
            <person name="Uchiyama I."/>
            <person name="Ito T."/>
            <person name="Fujiyama A."/>
            <person name="Inagaki F."/>
            <person name="Takami H."/>
        </authorList>
    </citation>
    <scope>NUCLEOTIDE SEQUENCE</scope>
    <source>
        <strain evidence="2">Expedition CK06-06</strain>
    </source>
</reference>
<accession>X1GKJ7</accession>
<comment type="caution">
    <text evidence="2">The sequence shown here is derived from an EMBL/GenBank/DDBJ whole genome shotgun (WGS) entry which is preliminary data.</text>
</comment>
<organism evidence="2">
    <name type="scientific">marine sediment metagenome</name>
    <dbReference type="NCBI Taxonomy" id="412755"/>
    <lineage>
        <taxon>unclassified sequences</taxon>
        <taxon>metagenomes</taxon>
        <taxon>ecological metagenomes</taxon>
    </lineage>
</organism>
<protein>
    <submittedName>
        <fullName evidence="2">Uncharacterized protein</fullName>
    </submittedName>
</protein>